<protein>
    <submittedName>
        <fullName evidence="2">Uncharacterized protein</fullName>
    </submittedName>
</protein>
<keyword evidence="1" id="KW-0472">Membrane</keyword>
<accession>A0A3G9JB23</accession>
<evidence type="ECO:0000313" key="2">
    <source>
        <dbReference type="EMBL" id="BBH25565.1"/>
    </source>
</evidence>
<evidence type="ECO:0000256" key="1">
    <source>
        <dbReference type="SAM" id="Phobius"/>
    </source>
</evidence>
<sequence length="81" mass="9373">MIVALIFWWYKILSHPTFIFIMCVLIIMMFVGVGAIYNAYEPGDTPIYVSIISSYWPIVVSSIISLIVVPIRFKKDEENKK</sequence>
<keyword evidence="3" id="KW-1185">Reference proteome</keyword>
<feature type="transmembrane region" description="Helical" evidence="1">
    <location>
        <begin position="18"/>
        <end position="40"/>
    </location>
</feature>
<proteinExistence type="predicted"/>
<reference evidence="2 3" key="1">
    <citation type="submission" date="2018-11" db="EMBL/GenBank/DDBJ databases">
        <title>Novel Erysipelotrichaceae bacterium isolated from small intestine of a swine.</title>
        <authorList>
            <person name="Kim J.S."/>
            <person name="Choe H."/>
            <person name="Lee Y.R."/>
            <person name="Kim K.M."/>
            <person name="Park D.S."/>
        </authorList>
    </citation>
    <scope>NUCLEOTIDE SEQUENCE [LARGE SCALE GENOMIC DNA]</scope>
    <source>
        <strain evidence="2 3">SG0102</strain>
    </source>
</reference>
<dbReference type="AlphaFoldDB" id="A0A3G9JB23"/>
<gene>
    <name evidence="2" type="ORF">SG0102_04990</name>
</gene>
<evidence type="ECO:0000313" key="3">
    <source>
        <dbReference type="Proteomes" id="UP000268059"/>
    </source>
</evidence>
<name>A0A3G9JB23_9FIRM</name>
<dbReference type="InParanoid" id="A0A3G9JB23"/>
<feature type="transmembrane region" description="Helical" evidence="1">
    <location>
        <begin position="46"/>
        <end position="71"/>
    </location>
</feature>
<keyword evidence="1" id="KW-0812">Transmembrane</keyword>
<dbReference type="EMBL" id="AP019309">
    <property type="protein sequence ID" value="BBH25565.1"/>
    <property type="molecule type" value="Genomic_DNA"/>
</dbReference>
<keyword evidence="1" id="KW-1133">Transmembrane helix</keyword>
<organism evidence="2 3">
    <name type="scientific">Intestinibaculum porci</name>
    <dbReference type="NCBI Taxonomy" id="2487118"/>
    <lineage>
        <taxon>Bacteria</taxon>
        <taxon>Bacillati</taxon>
        <taxon>Bacillota</taxon>
        <taxon>Erysipelotrichia</taxon>
        <taxon>Erysipelotrichales</taxon>
        <taxon>Erysipelotrichaceae</taxon>
        <taxon>Intestinibaculum</taxon>
    </lineage>
</organism>
<dbReference type="KEGG" id="ebm:SG0102_04990"/>
<dbReference type="Proteomes" id="UP000268059">
    <property type="component" value="Chromosome"/>
</dbReference>